<evidence type="ECO:0008006" key="3">
    <source>
        <dbReference type="Google" id="ProtNLM"/>
    </source>
</evidence>
<proteinExistence type="predicted"/>
<organism evidence="1 2">
    <name type="scientific">Streptomyces formicae</name>
    <dbReference type="NCBI Taxonomy" id="1616117"/>
    <lineage>
        <taxon>Bacteria</taxon>
        <taxon>Bacillati</taxon>
        <taxon>Actinomycetota</taxon>
        <taxon>Actinomycetes</taxon>
        <taxon>Kitasatosporales</taxon>
        <taxon>Streptomycetaceae</taxon>
        <taxon>Streptomyces</taxon>
    </lineage>
</organism>
<reference evidence="1 2" key="1">
    <citation type="submission" date="2021-03" db="EMBL/GenBank/DDBJ databases">
        <title>Complete genome of Streptomyces formicae strain 1H-GS9 (DSM 100524).</title>
        <authorList>
            <person name="Atanasov K.E."/>
            <person name="Altabella T."/>
            <person name="Ferrer A."/>
        </authorList>
    </citation>
    <scope>NUCLEOTIDE SEQUENCE [LARGE SCALE GENOMIC DNA]</scope>
    <source>
        <strain evidence="1 2">1H-GS9</strain>
    </source>
</reference>
<evidence type="ECO:0000313" key="2">
    <source>
        <dbReference type="Proteomes" id="UP000828924"/>
    </source>
</evidence>
<dbReference type="Proteomes" id="UP000828924">
    <property type="component" value="Chromosome"/>
</dbReference>
<protein>
    <recommendedName>
        <fullName evidence="3">Sigma-70 family RNA polymerase sigma factor</fullName>
    </recommendedName>
</protein>
<accession>A0ABY3WJP4</accession>
<gene>
    <name evidence="1" type="ORF">J4032_09995</name>
</gene>
<dbReference type="EMBL" id="CP071872">
    <property type="protein sequence ID" value="UNM11831.1"/>
    <property type="molecule type" value="Genomic_DNA"/>
</dbReference>
<keyword evidence="2" id="KW-1185">Reference proteome</keyword>
<evidence type="ECO:0000313" key="1">
    <source>
        <dbReference type="EMBL" id="UNM11831.1"/>
    </source>
</evidence>
<name>A0ABY3WJP4_9ACTN</name>
<sequence length="279" mass="30683">MAVVCEASVFTRLNTEWQWVCAQDRNAQQVRWLLEAAVPEVAEAPRSLGALLEWLQERSLREGRGFSDVWLDALLRHATGDGGGAQLASRVVVQAMLPAAKRMAKRSVRADERLDDVAQVVVAALVQTVRSYPVHRSPVQVARHLRLEMWHHTSRDLAREFGPSEAELDEQLVAEPTAQCDPALRAEEVWLERAAFEAGLEGDLEGARREMVELLVWALGQKVLCRGGVAAIADHYREGAPGDREAAQVVGMSPAAFRQKRSRAAAKLRAAAGEWAAAT</sequence>
<dbReference type="RefSeq" id="WP_242330415.1">
    <property type="nucleotide sequence ID" value="NZ_CP071872.1"/>
</dbReference>